<dbReference type="CDD" id="cd12164">
    <property type="entry name" value="GDH_like_2"/>
    <property type="match status" value="1"/>
</dbReference>
<keyword evidence="5" id="KW-1185">Reference proteome</keyword>
<gene>
    <name evidence="4" type="ORF">R9Z33_11535</name>
</gene>
<dbReference type="Pfam" id="PF02826">
    <property type="entry name" value="2-Hacid_dh_C"/>
    <property type="match status" value="1"/>
</dbReference>
<dbReference type="PANTHER" id="PTHR43333:SF1">
    <property type="entry name" value="D-ISOMER SPECIFIC 2-HYDROXYACID DEHYDROGENASE NAD-BINDING DOMAIN-CONTAINING PROTEIN"/>
    <property type="match status" value="1"/>
</dbReference>
<organism evidence="4 5">
    <name type="scientific">Sediminicoccus rosea</name>
    <dbReference type="NCBI Taxonomy" id="1225128"/>
    <lineage>
        <taxon>Bacteria</taxon>
        <taxon>Pseudomonadati</taxon>
        <taxon>Pseudomonadota</taxon>
        <taxon>Alphaproteobacteria</taxon>
        <taxon>Acetobacterales</taxon>
        <taxon>Roseomonadaceae</taxon>
        <taxon>Sediminicoccus</taxon>
    </lineage>
</organism>
<reference evidence="4 5" key="1">
    <citation type="submission" date="2023-11" db="EMBL/GenBank/DDBJ databases">
        <title>Arctic aerobic anoxygenic photoheterotroph Sediminicoccus rosea KRV36 adapts its photosynthesis to long days of polar summer.</title>
        <authorList>
            <person name="Tomasch J."/>
            <person name="Kopejtka K."/>
            <person name="Bily T."/>
            <person name="Gardiner A.T."/>
            <person name="Gardian Z."/>
            <person name="Shivaramu S."/>
            <person name="Koblizek M."/>
            <person name="Engelhardt F."/>
            <person name="Kaftan D."/>
        </authorList>
    </citation>
    <scope>NUCLEOTIDE SEQUENCE [LARGE SCALE GENOMIC DNA]</scope>
    <source>
        <strain evidence="4 5">R-30</strain>
    </source>
</reference>
<dbReference type="PANTHER" id="PTHR43333">
    <property type="entry name" value="2-HACID_DH_C DOMAIN-CONTAINING PROTEIN"/>
    <property type="match status" value="1"/>
</dbReference>
<dbReference type="InterPro" id="IPR006140">
    <property type="entry name" value="D-isomer_DH_NAD-bd"/>
</dbReference>
<evidence type="ECO:0000256" key="1">
    <source>
        <dbReference type="ARBA" id="ARBA00023002"/>
    </source>
</evidence>
<dbReference type="EMBL" id="CP137852">
    <property type="protein sequence ID" value="WPB87485.1"/>
    <property type="molecule type" value="Genomic_DNA"/>
</dbReference>
<accession>A0ABZ0PPM0</accession>
<evidence type="ECO:0000313" key="5">
    <source>
        <dbReference type="Proteomes" id="UP001305521"/>
    </source>
</evidence>
<evidence type="ECO:0000256" key="2">
    <source>
        <dbReference type="ARBA" id="ARBA00023027"/>
    </source>
</evidence>
<feature type="domain" description="D-isomer specific 2-hydroxyacid dehydrogenase NAD-binding" evidence="3">
    <location>
        <begin position="102"/>
        <end position="271"/>
    </location>
</feature>
<dbReference type="RefSeq" id="WP_318651437.1">
    <property type="nucleotide sequence ID" value="NZ_CP137852.1"/>
</dbReference>
<name>A0ABZ0PPM0_9PROT</name>
<dbReference type="Proteomes" id="UP001305521">
    <property type="component" value="Chromosome"/>
</dbReference>
<evidence type="ECO:0000313" key="4">
    <source>
        <dbReference type="EMBL" id="WPB87485.1"/>
    </source>
</evidence>
<sequence>MIPVAFHSEHDDPVAWERALRAHLPELELRVGGPPEGVVAALAWKPPPGYFAGFRDLKLVVNLGAGVDALVARDDLPPLPISRLNDPGMVRLMCSYVTYAVTRYARDFHLFERAQRAGEWRYIHPRALHTHRVSVLGLGELGGAAAAALAGMGYAVTGWARTPKTIPGVRCLHGEAGFATALAEADTLVMLLPLTPATRGLIGAAQLAQMPRGANLINVARGALLDEDALLDALRSGHIAEATLDVFQQSPLPAGHPFWAMENVRLTPHLASITIPEAAAADVAESIRRVLRGEAPLHQVDPARGY</sequence>
<protein>
    <submittedName>
        <fullName evidence="4">Glyoxylate/hydroxypyruvate reductase A</fullName>
    </submittedName>
</protein>
<dbReference type="InterPro" id="IPR036291">
    <property type="entry name" value="NAD(P)-bd_dom_sf"/>
</dbReference>
<keyword evidence="2" id="KW-0520">NAD</keyword>
<keyword evidence="1" id="KW-0560">Oxidoreductase</keyword>
<dbReference type="SUPFAM" id="SSF51735">
    <property type="entry name" value="NAD(P)-binding Rossmann-fold domains"/>
    <property type="match status" value="1"/>
</dbReference>
<proteinExistence type="predicted"/>
<evidence type="ECO:0000259" key="3">
    <source>
        <dbReference type="Pfam" id="PF02826"/>
    </source>
</evidence>
<dbReference type="Gene3D" id="3.40.50.720">
    <property type="entry name" value="NAD(P)-binding Rossmann-like Domain"/>
    <property type="match status" value="2"/>
</dbReference>